<gene>
    <name evidence="1" type="ordered locus">MexAM1_META1p4062</name>
</gene>
<keyword evidence="2" id="KW-1185">Reference proteome</keyword>
<reference evidence="1 2" key="1">
    <citation type="journal article" date="2009" name="PLoS ONE">
        <title>Methylobacterium genome sequences: a reference blueprint to investigate microbial metabolism of C1 compounds from natural and industrial sources.</title>
        <authorList>
            <person name="Vuilleumier S."/>
            <person name="Chistoserdova L."/>
            <person name="Lee M.-C."/>
            <person name="Bringel F."/>
            <person name="Lajus A."/>
            <person name="Zhou Y."/>
            <person name="Gourion B."/>
            <person name="Barbe V."/>
            <person name="Chang J."/>
            <person name="Cruveiller S."/>
            <person name="Dossat C."/>
            <person name="Gillett W."/>
            <person name="Gruffaz C."/>
            <person name="Haugen E."/>
            <person name="Hourcade E."/>
            <person name="Levy R."/>
            <person name="Mangenot S."/>
            <person name="Muller E."/>
            <person name="Nadalig T."/>
            <person name="Pagni M."/>
            <person name="Penny C."/>
            <person name="Peyraud R."/>
            <person name="Robinson D.G."/>
            <person name="Roche D."/>
            <person name="Rouy Z."/>
            <person name="Saenampechek C."/>
            <person name="Salvignol G."/>
            <person name="Vallenet D."/>
            <person name="Wu Z."/>
            <person name="Marx C.J."/>
            <person name="Vorholt J.A."/>
            <person name="Olson M.V."/>
            <person name="Kaul R."/>
            <person name="Weissenbach J."/>
            <person name="Medigue C."/>
            <person name="Lidstrom M.E."/>
        </authorList>
    </citation>
    <scope>NUCLEOTIDE SEQUENCE [LARGE SCALE GENOMIC DNA]</scope>
    <source>
        <strain evidence="2">ATCC 14718 / DSM 1338 / JCM 2805 / NCIMB 9133 / AM1</strain>
    </source>
</reference>
<dbReference type="EMBL" id="CP001510">
    <property type="protein sequence ID" value="ACS41721.1"/>
    <property type="molecule type" value="Genomic_DNA"/>
</dbReference>
<evidence type="ECO:0000313" key="2">
    <source>
        <dbReference type="Proteomes" id="UP000009081"/>
    </source>
</evidence>
<dbReference type="HOGENOM" id="CLU_2899046_0_0_5"/>
<sequence>MAYLEAEIARLRAFGPVTTLTQPAAEAPHPEKLIEMFQGVCGMVRGRSLVSQMDAFWVHQRP</sequence>
<dbReference type="RefSeq" id="WP_015857232.1">
    <property type="nucleotide sequence ID" value="NC_012808.1"/>
</dbReference>
<protein>
    <submittedName>
        <fullName evidence="1">Uncharacterized protein</fullName>
    </submittedName>
</protein>
<name>C5B1C0_METEA</name>
<organism evidence="1 2">
    <name type="scientific">Methylorubrum extorquens (strain ATCC 14718 / DSM 1338 / JCM 2805 / NCIMB 9133 / AM1)</name>
    <name type="common">Methylobacterium extorquens</name>
    <dbReference type="NCBI Taxonomy" id="272630"/>
    <lineage>
        <taxon>Bacteria</taxon>
        <taxon>Pseudomonadati</taxon>
        <taxon>Pseudomonadota</taxon>
        <taxon>Alphaproteobacteria</taxon>
        <taxon>Hyphomicrobiales</taxon>
        <taxon>Methylobacteriaceae</taxon>
        <taxon>Methylorubrum</taxon>
    </lineage>
</organism>
<proteinExistence type="predicted"/>
<evidence type="ECO:0000313" key="1">
    <source>
        <dbReference type="EMBL" id="ACS41721.1"/>
    </source>
</evidence>
<accession>C5B1C0</accession>
<dbReference type="KEGG" id="mea:Mex_1p4062"/>
<dbReference type="Proteomes" id="UP000009081">
    <property type="component" value="Chromosome"/>
</dbReference>
<dbReference type="AlphaFoldDB" id="C5B1C0"/>